<evidence type="ECO:0000256" key="2">
    <source>
        <dbReference type="ARBA" id="ARBA00022777"/>
    </source>
</evidence>
<comment type="function">
    <text evidence="6">Involved in the regulation of the intracellular balance of NAD and NADP, and is a key enzyme in the biosynthesis of NADP. Catalyzes specifically the phosphorylation on 2'-hydroxyl of the adenosine moiety of NAD to yield NADP.</text>
</comment>
<dbReference type="Pfam" id="PF20143">
    <property type="entry name" value="NAD_kinase_C"/>
    <property type="match status" value="1"/>
</dbReference>
<comment type="catalytic activity">
    <reaction evidence="5 6">
        <text>NAD(+) + ATP = ADP + NADP(+) + H(+)</text>
        <dbReference type="Rhea" id="RHEA:18629"/>
        <dbReference type="ChEBI" id="CHEBI:15378"/>
        <dbReference type="ChEBI" id="CHEBI:30616"/>
        <dbReference type="ChEBI" id="CHEBI:57540"/>
        <dbReference type="ChEBI" id="CHEBI:58349"/>
        <dbReference type="ChEBI" id="CHEBI:456216"/>
        <dbReference type="EC" id="2.7.1.23"/>
    </reaction>
</comment>
<evidence type="ECO:0000256" key="3">
    <source>
        <dbReference type="ARBA" id="ARBA00022857"/>
    </source>
</evidence>
<keyword evidence="6" id="KW-0963">Cytoplasm</keyword>
<evidence type="ECO:0000313" key="7">
    <source>
        <dbReference type="EMBL" id="HIX45582.1"/>
    </source>
</evidence>
<dbReference type="InterPro" id="IPR002504">
    <property type="entry name" value="NADK"/>
</dbReference>
<keyword evidence="3 6" id="KW-0521">NADP</keyword>
<comment type="subcellular location">
    <subcellularLocation>
        <location evidence="6">Cytoplasm</location>
    </subcellularLocation>
</comment>
<dbReference type="GO" id="GO:0005524">
    <property type="term" value="F:ATP binding"/>
    <property type="evidence" value="ECO:0007669"/>
    <property type="project" value="UniProtKB-KW"/>
</dbReference>
<dbReference type="PANTHER" id="PTHR20275">
    <property type="entry name" value="NAD KINASE"/>
    <property type="match status" value="1"/>
</dbReference>
<dbReference type="GO" id="GO:0005737">
    <property type="term" value="C:cytoplasm"/>
    <property type="evidence" value="ECO:0007669"/>
    <property type="project" value="UniProtKB-SubCell"/>
</dbReference>
<dbReference type="NCBIfam" id="NF002521">
    <property type="entry name" value="PRK01911.1"/>
    <property type="match status" value="1"/>
</dbReference>
<feature type="binding site" evidence="6">
    <location>
        <position position="78"/>
    </location>
    <ligand>
        <name>NAD(+)</name>
        <dbReference type="ChEBI" id="CHEBI:57540"/>
    </ligand>
</feature>
<protein>
    <recommendedName>
        <fullName evidence="6">NAD kinase</fullName>
        <ecNumber evidence="6">2.7.1.23</ecNumber>
    </recommendedName>
    <alternativeName>
        <fullName evidence="6">ATP-dependent NAD kinase</fullName>
    </alternativeName>
</protein>
<comment type="similarity">
    <text evidence="6">Belongs to the NAD kinase family.</text>
</comment>
<dbReference type="PANTHER" id="PTHR20275:SF0">
    <property type="entry name" value="NAD KINASE"/>
    <property type="match status" value="1"/>
</dbReference>
<dbReference type="Gene3D" id="3.40.50.10330">
    <property type="entry name" value="Probable inorganic polyphosphate/atp-NAD kinase, domain 1"/>
    <property type="match status" value="1"/>
</dbReference>
<dbReference type="SUPFAM" id="SSF111331">
    <property type="entry name" value="NAD kinase/diacylglycerol kinase-like"/>
    <property type="match status" value="1"/>
</dbReference>
<dbReference type="EMBL" id="DXFB01000135">
    <property type="protein sequence ID" value="HIX45582.1"/>
    <property type="molecule type" value="Genomic_DNA"/>
</dbReference>
<evidence type="ECO:0000313" key="8">
    <source>
        <dbReference type="Proteomes" id="UP000824246"/>
    </source>
</evidence>
<keyword evidence="6" id="KW-0547">Nucleotide-binding</keyword>
<dbReference type="Gene3D" id="2.60.200.30">
    <property type="entry name" value="Probable inorganic polyphosphate/atp-NAD kinase, domain 2"/>
    <property type="match status" value="1"/>
</dbReference>
<sequence length="291" mass="31523">MKIAIFGKHCLPQDYPIIQSVFDALARRHAEIGVDATFAQELSGCNPSLQLPPVATIAHDDFSADMVLSIGGDGTFLHTAARIGSKGIPILGINTGRLGFLTDLSGNDIDHEIEEIFNGHYRIEDRSLLQVETQNASALSWPYALNEAAILKQDSASMISIRMYIDGEFFNTYQADGLVIATPTGSTAYALSAGGPILVPQAANWVIAPVAPHSFTVRPLIVNDDVVISLQVSSRTDKFLLSCDGRSAMLDTSATISLQKAPFVIKVVKGYNHSFSETLRTKLMWGADKRE</sequence>
<keyword evidence="6" id="KW-0067">ATP-binding</keyword>
<evidence type="ECO:0000256" key="5">
    <source>
        <dbReference type="ARBA" id="ARBA00047925"/>
    </source>
</evidence>
<dbReference type="GO" id="GO:0051287">
    <property type="term" value="F:NAD binding"/>
    <property type="evidence" value="ECO:0007669"/>
    <property type="project" value="UniProtKB-ARBA"/>
</dbReference>
<evidence type="ECO:0000256" key="1">
    <source>
        <dbReference type="ARBA" id="ARBA00022679"/>
    </source>
</evidence>
<reference evidence="7" key="1">
    <citation type="journal article" date="2021" name="PeerJ">
        <title>Extensive microbial diversity within the chicken gut microbiome revealed by metagenomics and culture.</title>
        <authorList>
            <person name="Gilroy R."/>
            <person name="Ravi A."/>
            <person name="Getino M."/>
            <person name="Pursley I."/>
            <person name="Horton D.L."/>
            <person name="Alikhan N.F."/>
            <person name="Baker D."/>
            <person name="Gharbi K."/>
            <person name="Hall N."/>
            <person name="Watson M."/>
            <person name="Adriaenssens E.M."/>
            <person name="Foster-Nyarko E."/>
            <person name="Jarju S."/>
            <person name="Secka A."/>
            <person name="Antonio M."/>
            <person name="Oren A."/>
            <person name="Chaudhuri R.R."/>
            <person name="La Ragione R."/>
            <person name="Hildebrand F."/>
            <person name="Pallen M.J."/>
        </authorList>
    </citation>
    <scope>NUCLEOTIDE SEQUENCE</scope>
    <source>
        <strain evidence="7">ChiHjej12B11-16260</strain>
    </source>
</reference>
<organism evidence="7 8">
    <name type="scientific">Candidatus Barnesiella excrementipullorum</name>
    <dbReference type="NCBI Taxonomy" id="2838479"/>
    <lineage>
        <taxon>Bacteria</taxon>
        <taxon>Pseudomonadati</taxon>
        <taxon>Bacteroidota</taxon>
        <taxon>Bacteroidia</taxon>
        <taxon>Bacteroidales</taxon>
        <taxon>Barnesiellaceae</taxon>
        <taxon>Barnesiella</taxon>
    </lineage>
</organism>
<feature type="binding site" evidence="6">
    <location>
        <begin position="146"/>
        <end position="147"/>
    </location>
    <ligand>
        <name>NAD(+)</name>
        <dbReference type="ChEBI" id="CHEBI:57540"/>
    </ligand>
</feature>
<dbReference type="GO" id="GO:0006741">
    <property type="term" value="P:NADP+ biosynthetic process"/>
    <property type="evidence" value="ECO:0007669"/>
    <property type="project" value="UniProtKB-UniRule"/>
</dbReference>
<feature type="active site" description="Proton acceptor" evidence="6">
    <location>
        <position position="73"/>
    </location>
</feature>
<dbReference type="EC" id="2.7.1.23" evidence="6"/>
<dbReference type="GO" id="GO:0019674">
    <property type="term" value="P:NAD+ metabolic process"/>
    <property type="evidence" value="ECO:0007669"/>
    <property type="project" value="InterPro"/>
</dbReference>
<gene>
    <name evidence="6" type="primary">nadK</name>
    <name evidence="7" type="ORF">H9982_05115</name>
</gene>
<comment type="caution">
    <text evidence="6">Lacks conserved residue(s) required for the propagation of feature annotation.</text>
</comment>
<keyword evidence="1 6" id="KW-0808">Transferase</keyword>
<dbReference type="AlphaFoldDB" id="A0A9D1VS24"/>
<dbReference type="InterPro" id="IPR017438">
    <property type="entry name" value="ATP-NAD_kinase_N"/>
</dbReference>
<comment type="cofactor">
    <cofactor evidence="6">
        <name>a divalent metal cation</name>
        <dbReference type="ChEBI" id="CHEBI:60240"/>
    </cofactor>
</comment>
<evidence type="ECO:0000256" key="6">
    <source>
        <dbReference type="HAMAP-Rule" id="MF_00361"/>
    </source>
</evidence>
<dbReference type="GO" id="GO:0003951">
    <property type="term" value="F:NAD+ kinase activity"/>
    <property type="evidence" value="ECO:0007669"/>
    <property type="project" value="UniProtKB-UniRule"/>
</dbReference>
<reference evidence="7" key="2">
    <citation type="submission" date="2021-04" db="EMBL/GenBank/DDBJ databases">
        <authorList>
            <person name="Gilroy R."/>
        </authorList>
    </citation>
    <scope>NUCLEOTIDE SEQUENCE</scope>
    <source>
        <strain evidence="7">ChiHjej12B11-16260</strain>
    </source>
</reference>
<comment type="caution">
    <text evidence="7">The sequence shown here is derived from an EMBL/GenBank/DDBJ whole genome shotgun (WGS) entry which is preliminary data.</text>
</comment>
<evidence type="ECO:0000256" key="4">
    <source>
        <dbReference type="ARBA" id="ARBA00023027"/>
    </source>
</evidence>
<dbReference type="InterPro" id="IPR017437">
    <property type="entry name" value="ATP-NAD_kinase_PpnK-typ_C"/>
</dbReference>
<proteinExistence type="inferred from homology"/>
<feature type="binding site" evidence="6">
    <location>
        <begin position="187"/>
        <end position="192"/>
    </location>
    <ligand>
        <name>NAD(+)</name>
        <dbReference type="ChEBI" id="CHEBI:57540"/>
    </ligand>
</feature>
<accession>A0A9D1VS24</accession>
<feature type="binding site" evidence="6">
    <location>
        <begin position="73"/>
        <end position="74"/>
    </location>
    <ligand>
        <name>NAD(+)</name>
        <dbReference type="ChEBI" id="CHEBI:57540"/>
    </ligand>
</feature>
<dbReference type="Pfam" id="PF01513">
    <property type="entry name" value="NAD_kinase"/>
    <property type="match status" value="1"/>
</dbReference>
<keyword evidence="2 6" id="KW-0418">Kinase</keyword>
<name>A0A9D1VS24_9BACT</name>
<dbReference type="InterPro" id="IPR016064">
    <property type="entry name" value="NAD/diacylglycerol_kinase_sf"/>
</dbReference>
<dbReference type="Proteomes" id="UP000824246">
    <property type="component" value="Unassembled WGS sequence"/>
</dbReference>
<dbReference type="GO" id="GO:0046872">
    <property type="term" value="F:metal ion binding"/>
    <property type="evidence" value="ECO:0007669"/>
    <property type="project" value="UniProtKB-UniRule"/>
</dbReference>
<feature type="binding site" evidence="6">
    <location>
        <position position="211"/>
    </location>
    <ligand>
        <name>NAD(+)</name>
        <dbReference type="ChEBI" id="CHEBI:57540"/>
    </ligand>
</feature>
<keyword evidence="4 6" id="KW-0520">NAD</keyword>
<feature type="binding site" evidence="6">
    <location>
        <position position="176"/>
    </location>
    <ligand>
        <name>NAD(+)</name>
        <dbReference type="ChEBI" id="CHEBI:57540"/>
    </ligand>
</feature>
<dbReference type="HAMAP" id="MF_00361">
    <property type="entry name" value="NAD_kinase"/>
    <property type="match status" value="1"/>
</dbReference>